<accession>A0A6P6VM77</accession>
<organism evidence="1 2">
    <name type="scientific">Coffea arabica</name>
    <name type="common">Arabian coffee</name>
    <dbReference type="NCBI Taxonomy" id="13443"/>
    <lineage>
        <taxon>Eukaryota</taxon>
        <taxon>Viridiplantae</taxon>
        <taxon>Streptophyta</taxon>
        <taxon>Embryophyta</taxon>
        <taxon>Tracheophyta</taxon>
        <taxon>Spermatophyta</taxon>
        <taxon>Magnoliopsida</taxon>
        <taxon>eudicotyledons</taxon>
        <taxon>Gunneridae</taxon>
        <taxon>Pentapetalae</taxon>
        <taxon>asterids</taxon>
        <taxon>lamiids</taxon>
        <taxon>Gentianales</taxon>
        <taxon>Rubiaceae</taxon>
        <taxon>Ixoroideae</taxon>
        <taxon>Gardenieae complex</taxon>
        <taxon>Bertiereae - Coffeeae clade</taxon>
        <taxon>Coffeeae</taxon>
        <taxon>Coffea</taxon>
    </lineage>
</organism>
<dbReference type="Proteomes" id="UP001652660">
    <property type="component" value="Chromosome 1c"/>
</dbReference>
<keyword evidence="1" id="KW-1185">Reference proteome</keyword>
<evidence type="ECO:0000313" key="3">
    <source>
        <dbReference type="RefSeq" id="XP_027103806.2"/>
    </source>
</evidence>
<reference evidence="2" key="2">
    <citation type="submission" date="2025-04" db="UniProtKB">
        <authorList>
            <consortium name="RefSeq"/>
        </authorList>
    </citation>
    <scope>IDENTIFICATION</scope>
    <source>
        <tissue evidence="2 3">Leaves</tissue>
    </source>
</reference>
<evidence type="ECO:0000313" key="1">
    <source>
        <dbReference type="Proteomes" id="UP001652660"/>
    </source>
</evidence>
<protein>
    <submittedName>
        <fullName evidence="2">Uncharacterized protein LOC113704001 isoform X2</fullName>
    </submittedName>
    <submittedName>
        <fullName evidence="3 4">Uncharacterized protein isoform X2</fullName>
    </submittedName>
</protein>
<dbReference type="Proteomes" id="UP001652660">
    <property type="component" value="Chromosome 8e"/>
</dbReference>
<dbReference type="RefSeq" id="XP_027081381.1">
    <property type="nucleotide sequence ID" value="XM_027225580.1"/>
</dbReference>
<dbReference type="Proteomes" id="UP001652660">
    <property type="component" value="Chromosome 6c"/>
</dbReference>
<reference evidence="1" key="1">
    <citation type="journal article" date="2025" name="Foods">
        <title>Unveiling the Microbial Signatures of Arabica Coffee Cherries: Insights into Ripeness Specific Diversity, Functional Traits, and Implications for Quality and Safety.</title>
        <authorList>
            <consortium name="RefSeq"/>
            <person name="Tenea G.N."/>
            <person name="Cifuentes V."/>
            <person name="Reyes P."/>
            <person name="Cevallos-Vallejos M."/>
        </authorList>
    </citation>
    <scope>NUCLEOTIDE SEQUENCE [LARGE SCALE GENOMIC DNA]</scope>
</reference>
<evidence type="ECO:0000313" key="4">
    <source>
        <dbReference type="RefSeq" id="XP_071917775.1"/>
    </source>
</evidence>
<accession>A0A6P6TUN5</accession>
<proteinExistence type="predicted"/>
<dbReference type="AlphaFoldDB" id="A0A6P6TUN5"/>
<dbReference type="RefSeq" id="XP_027103806.2">
    <property type="nucleotide sequence ID" value="XM_027248005.2"/>
</dbReference>
<evidence type="ECO:0000313" key="2">
    <source>
        <dbReference type="RefSeq" id="XP_027081381.1"/>
    </source>
</evidence>
<sequence length="121" mass="13612">MGGLRIFLNWNKAYHTMDFILWIYGLHPLPEISSLLPNNWRIALCICLPNLRGDHQMALSLALKRLVSSNSLLSRSLNPLLRPAASAASSSVFDVVDRRSDRPLDHRRELSCFPGSIGVCR</sequence>
<dbReference type="GeneID" id="113704001"/>
<dbReference type="RefSeq" id="XP_071917775.1">
    <property type="nucleotide sequence ID" value="XM_072061674.1"/>
</dbReference>
<name>A0A6P6TUN5_COFAR</name>
<gene>
    <name evidence="2" type="primary">LOC113704001</name>
    <name evidence="3" type="synonym">LOC113725040</name>
    <name evidence="4" type="synonym">LOC140012957</name>
</gene>